<evidence type="ECO:0000259" key="3">
    <source>
        <dbReference type="Pfam" id="PF24793"/>
    </source>
</evidence>
<keyword evidence="1" id="KW-0858">Xylan degradation</keyword>
<dbReference type="HOGENOM" id="CLU_038233_0_0_5"/>
<reference evidence="4 5" key="1">
    <citation type="submission" date="2012-04" db="EMBL/GenBank/DDBJ databases">
        <title>The Genome Sequence of Afipia broomeae ATCC 49717.</title>
        <authorList>
            <consortium name="The Broad Institute Genome Sequencing Platform"/>
            <person name="Earl A."/>
            <person name="Ward D."/>
            <person name="Feldgarden M."/>
            <person name="Gevers D."/>
            <person name="Huys G."/>
            <person name="Walker B."/>
            <person name="Young S.K."/>
            <person name="Zeng Q."/>
            <person name="Gargeya S."/>
            <person name="Fitzgerald M."/>
            <person name="Haas B."/>
            <person name="Abouelleil A."/>
            <person name="Alvarado L."/>
            <person name="Arachchi H.M."/>
            <person name="Berlin A."/>
            <person name="Chapman S.B."/>
            <person name="Goldberg J."/>
            <person name="Griggs A."/>
            <person name="Gujja S."/>
            <person name="Hansen M."/>
            <person name="Howarth C."/>
            <person name="Imamovic A."/>
            <person name="Larimer J."/>
            <person name="McCowen C."/>
            <person name="Montmayeur A."/>
            <person name="Murphy C."/>
            <person name="Neiman D."/>
            <person name="Pearson M."/>
            <person name="Priest M."/>
            <person name="Roberts A."/>
            <person name="Saif S."/>
            <person name="Shea T."/>
            <person name="Sisk P."/>
            <person name="Sykes S."/>
            <person name="Wortman J."/>
            <person name="Nusbaum C."/>
            <person name="Birren B."/>
        </authorList>
    </citation>
    <scope>NUCLEOTIDE SEQUENCE [LARGE SCALE GENOMIC DNA]</scope>
    <source>
        <strain evidence="4 5">ATCC 49717</strain>
    </source>
</reference>
<dbReference type="AlphaFoldDB" id="K8PM55"/>
<evidence type="ECO:0000313" key="5">
    <source>
        <dbReference type="Proteomes" id="UP000001096"/>
    </source>
</evidence>
<dbReference type="InterPro" id="IPR056442">
    <property type="entry name" value="GINT1_N"/>
</dbReference>
<gene>
    <name evidence="4" type="ORF">HMPREF9695_01424</name>
</gene>
<dbReference type="Proteomes" id="UP000001096">
    <property type="component" value="Unassembled WGS sequence"/>
</dbReference>
<dbReference type="Pfam" id="PF24793">
    <property type="entry name" value="GINT1_N"/>
    <property type="match status" value="1"/>
</dbReference>
<evidence type="ECO:0000256" key="1">
    <source>
        <dbReference type="ARBA" id="ARBA00022651"/>
    </source>
</evidence>
<organism evidence="4 5">
    <name type="scientific">Afipia broomeae ATCC 49717</name>
    <dbReference type="NCBI Taxonomy" id="883078"/>
    <lineage>
        <taxon>Bacteria</taxon>
        <taxon>Pseudomonadati</taxon>
        <taxon>Pseudomonadota</taxon>
        <taxon>Alphaproteobacteria</taxon>
        <taxon>Hyphomicrobiales</taxon>
        <taxon>Nitrobacteraceae</taxon>
        <taxon>Afipia</taxon>
    </lineage>
</organism>
<keyword evidence="5" id="KW-1185">Reference proteome</keyword>
<feature type="domain" description="Glucosamine inositolphosphorylceramide transferase 1 N-terminal" evidence="3">
    <location>
        <begin position="259"/>
        <end position="458"/>
    </location>
</feature>
<keyword evidence="1" id="KW-0624">Polysaccharide degradation</keyword>
<comment type="caution">
    <text evidence="4">The sequence shown here is derived from an EMBL/GenBank/DDBJ whole genome shotgun (WGS) entry which is preliminary data.</text>
</comment>
<dbReference type="PANTHER" id="PTHR43772">
    <property type="entry name" value="ENDO-1,4-BETA-XYLANASE"/>
    <property type="match status" value="1"/>
</dbReference>
<protein>
    <recommendedName>
        <fullName evidence="3">Glucosamine inositolphosphorylceramide transferase 1 N-terminal domain-containing protein</fullName>
    </recommendedName>
</protein>
<sequence length="495" mass="55086">MTETTSKRTITICLNHARLWRWQHELVMRLARHPDIDPVVRLVDGPPPPRAFTLLLMLEKFAFRLQAGNACDLLNEKAFEPYLERRDAMSSGLVVDLAGQTANSAFLPDIAVLYDGAASDDAALLAVLDARSPALTIVDREGQVVISGLPAVEDRTVATRALDTIFSALLQLCVKAMTVPLTRDAQPSPIQARSKAIHSGPVLSFGATSLAEKLNARIARLCHRAPRWFVAWRQINETESRTSLPGASAYRRLADDGGRYYADPFLFVADGQTHLFVEEYDHASGKGLISTSLLGADGFERPRPVLETQFHLSYPHVFTHSGAIWMIPESLQSRTVDLYRAERFPDRWVHEAVLLENVEASDATVCQHDGLWWMFAATRTWRGSNWDTLSVFWAPDLAGPWQPHAGNPILVDHRCARPAGDFFHYDGSLWRPAQDCSEGYGTGLAFCRIDTLDLEVVRQSVHSTVRLRDGAVQRGPHSLNRTRTIEAIDLYGTSA</sequence>
<dbReference type="InterPro" id="IPR023296">
    <property type="entry name" value="Glyco_hydro_beta-prop_sf"/>
</dbReference>
<name>K8PM55_9BRAD</name>
<dbReference type="Gene3D" id="2.115.10.20">
    <property type="entry name" value="Glycosyl hydrolase domain, family 43"/>
    <property type="match status" value="1"/>
</dbReference>
<dbReference type="RefSeq" id="WP_006020142.1">
    <property type="nucleotide sequence ID" value="NZ_KB375282.1"/>
</dbReference>
<dbReference type="EMBL" id="AGWX01000002">
    <property type="protein sequence ID" value="EKS39463.1"/>
    <property type="molecule type" value="Genomic_DNA"/>
</dbReference>
<accession>K8PM55</accession>
<dbReference type="PATRIC" id="fig|883078.3.peg.1457"/>
<keyword evidence="2" id="KW-0119">Carbohydrate metabolism</keyword>
<evidence type="ECO:0000256" key="2">
    <source>
        <dbReference type="ARBA" id="ARBA00023277"/>
    </source>
</evidence>
<dbReference type="GO" id="GO:0045493">
    <property type="term" value="P:xylan catabolic process"/>
    <property type="evidence" value="ECO:0007669"/>
    <property type="project" value="UniProtKB-KW"/>
</dbReference>
<dbReference type="SUPFAM" id="SSF75005">
    <property type="entry name" value="Arabinanase/levansucrase/invertase"/>
    <property type="match status" value="1"/>
</dbReference>
<evidence type="ECO:0000313" key="4">
    <source>
        <dbReference type="EMBL" id="EKS39463.1"/>
    </source>
</evidence>
<proteinExistence type="predicted"/>
<dbReference type="PANTHER" id="PTHR43772:SF2">
    <property type="entry name" value="PUTATIVE (AFU_ORTHOLOGUE AFUA_2G04480)-RELATED"/>
    <property type="match status" value="1"/>
</dbReference>
<dbReference type="InterPro" id="IPR052176">
    <property type="entry name" value="Glycosyl_Hydrlase_43_Enz"/>
</dbReference>
<dbReference type="eggNOG" id="COG0223">
    <property type="taxonomic scope" value="Bacteria"/>
</dbReference>